<evidence type="ECO:0000313" key="1">
    <source>
        <dbReference type="EMBL" id="EKM33783.1"/>
    </source>
</evidence>
<name>A0A454D521_VIBHA</name>
<reference evidence="1 2" key="1">
    <citation type="submission" date="2012-10" db="EMBL/GenBank/DDBJ databases">
        <title>Genome sequence of Vibrio Cholerae HENC-02.</title>
        <authorList>
            <person name="Eppinger M."/>
            <person name="Hasan N.A."/>
            <person name="Sengamalay N."/>
            <person name="Hine E."/>
            <person name="Su Q."/>
            <person name="Daugherty S.C."/>
            <person name="Young S."/>
            <person name="Sadzewicz L."/>
            <person name="Tallon L."/>
            <person name="Cebula T.A."/>
            <person name="Ravel J."/>
            <person name="Colwell R.R."/>
        </authorList>
    </citation>
    <scope>NUCLEOTIDE SEQUENCE [LARGE SCALE GENOMIC DNA]</scope>
    <source>
        <strain evidence="1 2">HENC-02</strain>
    </source>
</reference>
<sequence length="15" mass="1759">MKASFSFKVKRGFLL</sequence>
<comment type="caution">
    <text evidence="1">The sequence shown here is derived from an EMBL/GenBank/DDBJ whole genome shotgun (WGS) entry which is preliminary data.</text>
</comment>
<organism evidence="1 2">
    <name type="scientific">Vibrio harveyi</name>
    <name type="common">Beneckea harveyi</name>
    <dbReference type="NCBI Taxonomy" id="669"/>
    <lineage>
        <taxon>Bacteria</taxon>
        <taxon>Pseudomonadati</taxon>
        <taxon>Pseudomonadota</taxon>
        <taxon>Gammaproteobacteria</taxon>
        <taxon>Vibrionales</taxon>
        <taxon>Vibrionaceae</taxon>
        <taxon>Vibrio</taxon>
    </lineage>
</organism>
<protein>
    <submittedName>
        <fullName evidence="1">Uncharacterized protein</fullName>
    </submittedName>
</protein>
<evidence type="ECO:0000313" key="2">
    <source>
        <dbReference type="Proteomes" id="UP000008367"/>
    </source>
</evidence>
<accession>A0A454D521</accession>
<dbReference type="EMBL" id="AJSR01000112">
    <property type="protein sequence ID" value="EKM33783.1"/>
    <property type="molecule type" value="Genomic_DNA"/>
</dbReference>
<dbReference type="Proteomes" id="UP000008367">
    <property type="component" value="Unassembled WGS sequence"/>
</dbReference>
<feature type="non-terminal residue" evidence="1">
    <location>
        <position position="15"/>
    </location>
</feature>
<gene>
    <name evidence="1" type="ORF">VCHENC02_0809A</name>
</gene>
<proteinExistence type="predicted"/>